<feature type="compositionally biased region" description="Basic and acidic residues" evidence="2">
    <location>
        <begin position="282"/>
        <end position="291"/>
    </location>
</feature>
<dbReference type="Pfam" id="PF03676">
    <property type="entry name" value="PHAF1"/>
    <property type="match status" value="2"/>
</dbReference>
<dbReference type="AlphaFoldDB" id="A0A6G1I3U7"/>
<feature type="region of interest" description="Disordered" evidence="2">
    <location>
        <begin position="455"/>
        <end position="476"/>
    </location>
</feature>
<protein>
    <submittedName>
        <fullName evidence="3">UPF0183-domain-containing protein</fullName>
    </submittedName>
</protein>
<gene>
    <name evidence="3" type="ORF">EJ06DRAFT_505696</name>
</gene>
<feature type="region of interest" description="Disordered" evidence="2">
    <location>
        <begin position="247"/>
        <end position="307"/>
    </location>
</feature>
<dbReference type="InterPro" id="IPR005373">
    <property type="entry name" value="PHAF1"/>
</dbReference>
<proteinExistence type="inferred from homology"/>
<evidence type="ECO:0000313" key="3">
    <source>
        <dbReference type="EMBL" id="KAF2402727.1"/>
    </source>
</evidence>
<evidence type="ECO:0000256" key="2">
    <source>
        <dbReference type="SAM" id="MobiDB-lite"/>
    </source>
</evidence>
<organism evidence="3 4">
    <name type="scientific">Trichodelitschia bisporula</name>
    <dbReference type="NCBI Taxonomy" id="703511"/>
    <lineage>
        <taxon>Eukaryota</taxon>
        <taxon>Fungi</taxon>
        <taxon>Dikarya</taxon>
        <taxon>Ascomycota</taxon>
        <taxon>Pezizomycotina</taxon>
        <taxon>Dothideomycetes</taxon>
        <taxon>Dothideomycetes incertae sedis</taxon>
        <taxon>Phaeotrichales</taxon>
        <taxon>Phaeotrichaceae</taxon>
        <taxon>Trichodelitschia</taxon>
    </lineage>
</organism>
<comment type="similarity">
    <text evidence="1">Belongs to the PHAF1 family.</text>
</comment>
<reference evidence="3" key="1">
    <citation type="journal article" date="2020" name="Stud. Mycol.">
        <title>101 Dothideomycetes genomes: a test case for predicting lifestyles and emergence of pathogens.</title>
        <authorList>
            <person name="Haridas S."/>
            <person name="Albert R."/>
            <person name="Binder M."/>
            <person name="Bloem J."/>
            <person name="Labutti K."/>
            <person name="Salamov A."/>
            <person name="Andreopoulos B."/>
            <person name="Baker S."/>
            <person name="Barry K."/>
            <person name="Bills G."/>
            <person name="Bluhm B."/>
            <person name="Cannon C."/>
            <person name="Castanera R."/>
            <person name="Culley D."/>
            <person name="Daum C."/>
            <person name="Ezra D."/>
            <person name="Gonzalez J."/>
            <person name="Henrissat B."/>
            <person name="Kuo A."/>
            <person name="Liang C."/>
            <person name="Lipzen A."/>
            <person name="Lutzoni F."/>
            <person name="Magnuson J."/>
            <person name="Mondo S."/>
            <person name="Nolan M."/>
            <person name="Ohm R."/>
            <person name="Pangilinan J."/>
            <person name="Park H.-J."/>
            <person name="Ramirez L."/>
            <person name="Alfaro M."/>
            <person name="Sun H."/>
            <person name="Tritt A."/>
            <person name="Yoshinaga Y."/>
            <person name="Zwiers L.-H."/>
            <person name="Turgeon B."/>
            <person name="Goodwin S."/>
            <person name="Spatafora J."/>
            <person name="Crous P."/>
            <person name="Grigoriev I."/>
        </authorList>
    </citation>
    <scope>NUCLEOTIDE SEQUENCE</scope>
    <source>
        <strain evidence="3">CBS 262.69</strain>
    </source>
</reference>
<dbReference type="EMBL" id="ML996690">
    <property type="protein sequence ID" value="KAF2402727.1"/>
    <property type="molecule type" value="Genomic_DNA"/>
</dbReference>
<dbReference type="PANTHER" id="PTHR13465">
    <property type="entry name" value="UPF0183 PROTEIN"/>
    <property type="match status" value="1"/>
</dbReference>
<evidence type="ECO:0000256" key="1">
    <source>
        <dbReference type="ARBA" id="ARBA00024339"/>
    </source>
</evidence>
<dbReference type="GO" id="GO:0043001">
    <property type="term" value="P:Golgi to plasma membrane protein transport"/>
    <property type="evidence" value="ECO:0007669"/>
    <property type="project" value="TreeGrafter"/>
</dbReference>
<dbReference type="PANTHER" id="PTHR13465:SF2">
    <property type="entry name" value="PHAGOSOME ASSEMBLY FACTOR 1"/>
    <property type="match status" value="1"/>
</dbReference>
<feature type="compositionally biased region" description="Acidic residues" evidence="2">
    <location>
        <begin position="292"/>
        <end position="307"/>
    </location>
</feature>
<dbReference type="Proteomes" id="UP000799640">
    <property type="component" value="Unassembled WGS sequence"/>
</dbReference>
<accession>A0A6G1I3U7</accession>
<dbReference type="GO" id="GO:0005802">
    <property type="term" value="C:trans-Golgi network"/>
    <property type="evidence" value="ECO:0007669"/>
    <property type="project" value="TreeGrafter"/>
</dbReference>
<name>A0A6G1I3U7_9PEZI</name>
<evidence type="ECO:0000313" key="4">
    <source>
        <dbReference type="Proteomes" id="UP000799640"/>
    </source>
</evidence>
<sequence length="507" mass="55363">MADVPASVVEGRSLGIFALGASLHHTLSFIKAQPLLFPKIEMSYSQSEPLSVPPMINLPANGIRLRFDATEQRLRLIEVTKFGKSPLVYKDQDIVSPSSTTGPTFKHVYQLFGPTTPGEYLPAQSGKEGEYSLSYPGISFSFPIRPGASFARADWASQVSVLSSSACGPARAMAIFHGESWPAARKVLYTSEMPFPRAPLPPGIRDGAPREIEAVHIHGECLVELQRKDAPSFWLTIGETTAQDLLAELGPPDTTHPKKKPTGPARPAGSGSRRPSAAAHNRPLEVGKGESSEEEEEAEWEEEEEEGTVVLDVETDLGTFWNYYGHGLDVLVGPPTFSTPRGPKPFNPDSGLPNMESLGAVADARNHPTVSQIKLHGNVPGSYQFQRHRRLRWTMEDVPAPDGEGAVDLDSEMKFAEIQRYLRGVYGGRYTSPEEERRLQLPMVLNRGWGESPSVSGSTELLGGWEDGGGKGRKGEEGKTFEVELYGFRGFVFEVLKTGDVSAVTIY</sequence>
<dbReference type="OrthoDB" id="411211at2759"/>
<keyword evidence="4" id="KW-1185">Reference proteome</keyword>
<feature type="compositionally biased region" description="Low complexity" evidence="2">
    <location>
        <begin position="262"/>
        <end position="279"/>
    </location>
</feature>
<dbReference type="InterPro" id="IPR039156">
    <property type="entry name" value="PHAF1/BROMI"/>
</dbReference>